<evidence type="ECO:0000313" key="3">
    <source>
        <dbReference type="EMBL" id="PWF48819.1"/>
    </source>
</evidence>
<dbReference type="EMBL" id="PXWF02000139">
    <property type="protein sequence ID" value="PWF48819.1"/>
    <property type="molecule type" value="Genomic_DNA"/>
</dbReference>
<comment type="caution">
    <text evidence="3">The sequence shown here is derived from an EMBL/GenBank/DDBJ whole genome shotgun (WGS) entry which is preliminary data.</text>
</comment>
<evidence type="ECO:0000256" key="1">
    <source>
        <dbReference type="SAM" id="MobiDB-lite"/>
    </source>
</evidence>
<sequence length="135" mass="13608">MCLVWLLLIALPLQGFASATMFSCGTESTHHAPDTVAAARGEADAPKSAGHCDPSQNGQPGAAAPADAPADSSFHDCKNSCNACQACCVGAVLVSGFSVWKPAAVATELPSASPQVFASGHIPGGLERPPRLPIA</sequence>
<accession>A0A2U2HMX3</accession>
<keyword evidence="2" id="KW-0732">Signal</keyword>
<feature type="compositionally biased region" description="Low complexity" evidence="1">
    <location>
        <begin position="62"/>
        <end position="72"/>
    </location>
</feature>
<feature type="region of interest" description="Disordered" evidence="1">
    <location>
        <begin position="36"/>
        <end position="75"/>
    </location>
</feature>
<protein>
    <submittedName>
        <fullName evidence="3">Uncharacterized protein</fullName>
    </submittedName>
</protein>
<evidence type="ECO:0000256" key="2">
    <source>
        <dbReference type="SAM" id="SignalP"/>
    </source>
</evidence>
<feature type="signal peptide" evidence="2">
    <location>
        <begin position="1"/>
        <end position="17"/>
    </location>
</feature>
<evidence type="ECO:0000313" key="4">
    <source>
        <dbReference type="Proteomes" id="UP000241421"/>
    </source>
</evidence>
<feature type="chain" id="PRO_5015724738" evidence="2">
    <location>
        <begin position="18"/>
        <end position="135"/>
    </location>
</feature>
<reference evidence="3 4" key="1">
    <citation type="submission" date="2018-04" db="EMBL/GenBank/DDBJ databases">
        <title>Massilia violaceinigra sp. nov., a novel purple-pigmented bacterium isolated from Tianshan glacier, Xinjiang, China.</title>
        <authorList>
            <person name="Wang H."/>
        </authorList>
    </citation>
    <scope>NUCLEOTIDE SEQUENCE [LARGE SCALE GENOMIC DNA]</scope>
    <source>
        <strain evidence="3 4">B448-2</strain>
    </source>
</reference>
<name>A0A2U2HMX3_9BURK</name>
<dbReference type="AlphaFoldDB" id="A0A2U2HMX3"/>
<dbReference type="Proteomes" id="UP000241421">
    <property type="component" value="Unassembled WGS sequence"/>
</dbReference>
<gene>
    <name evidence="3" type="ORF">C7C56_010120</name>
</gene>
<organism evidence="3 4">
    <name type="scientific">Massilia glaciei</name>
    <dbReference type="NCBI Taxonomy" id="1524097"/>
    <lineage>
        <taxon>Bacteria</taxon>
        <taxon>Pseudomonadati</taxon>
        <taxon>Pseudomonadota</taxon>
        <taxon>Betaproteobacteria</taxon>
        <taxon>Burkholderiales</taxon>
        <taxon>Oxalobacteraceae</taxon>
        <taxon>Telluria group</taxon>
        <taxon>Massilia</taxon>
    </lineage>
</organism>
<proteinExistence type="predicted"/>
<keyword evidence="4" id="KW-1185">Reference proteome</keyword>